<organism evidence="1 2">
    <name type="scientific">Sarcophilus harrisii</name>
    <name type="common">Tasmanian devil</name>
    <name type="synonym">Sarcophilus laniarius</name>
    <dbReference type="NCBI Taxonomy" id="9305"/>
    <lineage>
        <taxon>Eukaryota</taxon>
        <taxon>Metazoa</taxon>
        <taxon>Chordata</taxon>
        <taxon>Craniata</taxon>
        <taxon>Vertebrata</taxon>
        <taxon>Euteleostomi</taxon>
        <taxon>Mammalia</taxon>
        <taxon>Metatheria</taxon>
        <taxon>Dasyuromorphia</taxon>
        <taxon>Dasyuridae</taxon>
        <taxon>Sarcophilus</taxon>
    </lineage>
</organism>
<dbReference type="InterPro" id="IPR027965">
    <property type="entry name" value="SPMIP10"/>
</dbReference>
<evidence type="ECO:0000313" key="1">
    <source>
        <dbReference type="Ensembl" id="ENSSHAP00000015050.1"/>
    </source>
</evidence>
<dbReference type="Pfam" id="PF14983">
    <property type="entry name" value="SPMIP10-like"/>
    <property type="match status" value="1"/>
</dbReference>
<reference evidence="1 2" key="1">
    <citation type="journal article" date="2011" name="Proc. Natl. Acad. Sci. U.S.A.">
        <title>Genetic diversity and population structure of the endangered marsupial Sarcophilus harrisii (Tasmanian devil).</title>
        <authorList>
            <person name="Miller W."/>
            <person name="Hayes V.M."/>
            <person name="Ratan A."/>
            <person name="Petersen D.C."/>
            <person name="Wittekindt N.E."/>
            <person name="Miller J."/>
            <person name="Walenz B."/>
            <person name="Knight J."/>
            <person name="Qi J."/>
            <person name="Zhao F."/>
            <person name="Wang Q."/>
            <person name="Bedoya-Reina O.C."/>
            <person name="Katiyar N."/>
            <person name="Tomsho L.P."/>
            <person name="Kasson L.M."/>
            <person name="Hardie R.A."/>
            <person name="Woodbridge P."/>
            <person name="Tindall E.A."/>
            <person name="Bertelsen M.F."/>
            <person name="Dixon D."/>
            <person name="Pyecroft S."/>
            <person name="Helgen K.M."/>
            <person name="Lesk A.M."/>
            <person name="Pringle T.H."/>
            <person name="Patterson N."/>
            <person name="Zhang Y."/>
            <person name="Kreiss A."/>
            <person name="Woods G.M."/>
            <person name="Jones M.E."/>
            <person name="Schuster S.C."/>
        </authorList>
    </citation>
    <scope>NUCLEOTIDE SEQUENCE [LARGE SCALE GENOMIC DNA]</scope>
</reference>
<protein>
    <recommendedName>
        <fullName evidence="3">Testis expressed 43</fullName>
    </recommendedName>
</protein>
<dbReference type="OMA" id="ELEKWPN"/>
<dbReference type="Ensembl" id="ENSSHAT00000015175.2">
    <property type="protein sequence ID" value="ENSSHAP00000015050.1"/>
    <property type="gene ID" value="ENSSHAG00000012844.2"/>
</dbReference>
<dbReference type="InParanoid" id="G3WHZ5"/>
<reference evidence="1" key="2">
    <citation type="submission" date="2025-08" db="UniProtKB">
        <authorList>
            <consortium name="Ensembl"/>
        </authorList>
    </citation>
    <scope>IDENTIFICATION</scope>
</reference>
<proteinExistence type="predicted"/>
<dbReference type="eggNOG" id="ENOG502S426">
    <property type="taxonomic scope" value="Eukaryota"/>
</dbReference>
<dbReference type="PANTHER" id="PTHR35247:SF1">
    <property type="entry name" value="TESTIS-EXPRESSED PROTEIN 43"/>
    <property type="match status" value="1"/>
</dbReference>
<dbReference type="HOGENOM" id="CLU_131594_0_0_1"/>
<dbReference type="PANTHER" id="PTHR35247">
    <property type="entry name" value="TESTIS-EXPRESSED PROTEIN 43"/>
    <property type="match status" value="1"/>
</dbReference>
<reference evidence="1" key="3">
    <citation type="submission" date="2025-09" db="UniProtKB">
        <authorList>
            <consortium name="Ensembl"/>
        </authorList>
    </citation>
    <scope>IDENTIFICATION</scope>
</reference>
<name>G3WHZ5_SARHA</name>
<gene>
    <name evidence="1" type="primary">SPMIP10</name>
</gene>
<dbReference type="Proteomes" id="UP000007648">
    <property type="component" value="Unassembled WGS sequence"/>
</dbReference>
<keyword evidence="2" id="KW-1185">Reference proteome</keyword>
<dbReference type="GeneTree" id="ENSGT00390000006935"/>
<evidence type="ECO:0008006" key="3">
    <source>
        <dbReference type="Google" id="ProtNLM"/>
    </source>
</evidence>
<sequence>METEIPLFHQELQFHHKENVSVSEDLFSQLLLGLCLLGHLVMDAASTGEDKESFTPFISCDKKDEFEKWPNRIHLPRFSLKQGLIPRRYVMNWKQDMKFRKVHLKHAQLGGIHAGPLEESLFLEHSERLCHGEDRETVLKKTSPHVKMADMPLHSPLSKYQSTVISQGYRRQMI</sequence>
<accession>G3WHZ5</accession>
<evidence type="ECO:0000313" key="2">
    <source>
        <dbReference type="Proteomes" id="UP000007648"/>
    </source>
</evidence>
<dbReference type="STRING" id="9305.ENSSHAP00000015050"/>
<dbReference type="AlphaFoldDB" id="G3WHZ5"/>
<dbReference type="OrthoDB" id="9972026at2759"/>